<organism evidence="2 3">
    <name type="scientific">Methyloradius palustris</name>
    <dbReference type="NCBI Taxonomy" id="2778876"/>
    <lineage>
        <taxon>Bacteria</taxon>
        <taxon>Pseudomonadati</taxon>
        <taxon>Pseudomonadota</taxon>
        <taxon>Betaproteobacteria</taxon>
        <taxon>Nitrosomonadales</taxon>
        <taxon>Methylophilaceae</taxon>
        <taxon>Methyloradius</taxon>
    </lineage>
</organism>
<dbReference type="InterPro" id="IPR016039">
    <property type="entry name" value="Thiolase-like"/>
</dbReference>
<dbReference type="AlphaFoldDB" id="A0A8D5JYX6"/>
<evidence type="ECO:0000313" key="2">
    <source>
        <dbReference type="EMBL" id="BCM25122.1"/>
    </source>
</evidence>
<keyword evidence="3" id="KW-1185">Reference proteome</keyword>
<dbReference type="KEGG" id="mpau:ZMTM_13810"/>
<dbReference type="GO" id="GO:0016746">
    <property type="term" value="F:acyltransferase activity"/>
    <property type="evidence" value="ECO:0007669"/>
    <property type="project" value="InterPro"/>
</dbReference>
<dbReference type="EMBL" id="AP024110">
    <property type="protein sequence ID" value="BCM25122.1"/>
    <property type="molecule type" value="Genomic_DNA"/>
</dbReference>
<accession>A0A8D5JYX6</accession>
<dbReference type="Pfam" id="PF13723">
    <property type="entry name" value="Ketoacyl-synt_2"/>
    <property type="match status" value="1"/>
</dbReference>
<dbReference type="Gene3D" id="3.40.47.10">
    <property type="match status" value="1"/>
</dbReference>
<reference evidence="2" key="1">
    <citation type="journal article" date="2021" name="Arch. Microbiol.">
        <title>Methyloradius palustris gen. nov., sp. nov., a methanol-oxidizing bacterium isolated from snow.</title>
        <authorList>
            <person name="Miyadera T."/>
            <person name="Kojima H."/>
            <person name="Fukui M."/>
        </authorList>
    </citation>
    <scope>NUCLEOTIDE SEQUENCE</scope>
    <source>
        <strain evidence="2">Zm11</strain>
    </source>
</reference>
<evidence type="ECO:0000313" key="3">
    <source>
        <dbReference type="Proteomes" id="UP000826722"/>
    </source>
</evidence>
<dbReference type="SUPFAM" id="SSF53901">
    <property type="entry name" value="Thiolase-like"/>
    <property type="match status" value="1"/>
</dbReference>
<protein>
    <recommendedName>
        <fullName evidence="1">Beta-ketoacyl synthase-like N-terminal domain-containing protein</fullName>
    </recommendedName>
</protein>
<sequence>MSESGMNNSNPVTLSAYIEGIGLLGPSFNDWPSSQLLLTGKQPYEPSKTVLPPPMLLPAPERRRSGDIIKLSLAIMLEAINAAQLDAASLPSVFTLSNGDGYNCHAINEMLASDDRQISPTRFHNSVHNAASGYCSIATGAMTPSSVLCAHDASFGAGLLEAMSQVSIDQTRCVLVAADTNYPEPMYSVRKIYDSLGIALVLAPEPSPQTLAKITLSITDAIADQLPDTTLEAIRLAIPAARGLPLLAAIAMGKPTSVVLDYLDDSRLALKVEPTESQIC</sequence>
<dbReference type="RefSeq" id="WP_225906973.1">
    <property type="nucleotide sequence ID" value="NZ_AP024110.1"/>
</dbReference>
<evidence type="ECO:0000259" key="1">
    <source>
        <dbReference type="Pfam" id="PF13723"/>
    </source>
</evidence>
<feature type="domain" description="Beta-ketoacyl synthase-like N-terminal" evidence="1">
    <location>
        <begin position="42"/>
        <end position="211"/>
    </location>
</feature>
<dbReference type="Proteomes" id="UP000826722">
    <property type="component" value="Chromosome"/>
</dbReference>
<proteinExistence type="predicted"/>
<gene>
    <name evidence="2" type="ORF">ZMTM_13810</name>
</gene>
<dbReference type="InterPro" id="IPR014030">
    <property type="entry name" value="Ketoacyl_synth_N"/>
</dbReference>
<name>A0A8D5JYX6_9PROT</name>